<dbReference type="OrthoDB" id="3210767at2"/>
<dbReference type="EMBL" id="VFML01000001">
    <property type="protein sequence ID" value="TQJ02244.1"/>
    <property type="molecule type" value="Genomic_DNA"/>
</dbReference>
<reference evidence="2 3" key="1">
    <citation type="submission" date="2019-06" db="EMBL/GenBank/DDBJ databases">
        <title>Sequencing the genomes of 1000 actinobacteria strains.</title>
        <authorList>
            <person name="Klenk H.-P."/>
        </authorList>
    </citation>
    <scope>NUCLEOTIDE SEQUENCE [LARGE SCALE GENOMIC DNA]</scope>
    <source>
        <strain evidence="2 3">DSM 45679</strain>
    </source>
</reference>
<gene>
    <name evidence="2" type="ORF">FB471_1966</name>
</gene>
<dbReference type="Proteomes" id="UP000320876">
    <property type="component" value="Unassembled WGS sequence"/>
</dbReference>
<dbReference type="InterPro" id="IPR005583">
    <property type="entry name" value="YaaA"/>
</dbReference>
<sequence>MLVLLPPSETKAPGGDDPPLDLDGLSFPTLNPVRAKLADALVELAGDVPASLRALKLSERQRDEVARNAELWSAPTMPALRRYTGVLYDALDVPGLRKAELAKAGKRLAVASALFGVLRGTDRIPAYRLAGGSTLPATGPLGGLWRPALEPVLVAEPGLVVDLRSGPYAALARVPGAVTVRVVSEDAHGRRTTVSHHNKAYKGRLARVLATLPREPSTVDSLIRAVGRAGIAIDRVGECELELAAGPGTG</sequence>
<dbReference type="PANTHER" id="PTHR30283:SF4">
    <property type="entry name" value="PEROXIDE STRESS RESISTANCE PROTEIN YAAA"/>
    <property type="match status" value="1"/>
</dbReference>
<protein>
    <recommendedName>
        <fullName evidence="4">Peroxide stress protein YaaA</fullName>
    </recommendedName>
</protein>
<dbReference type="NCBIfam" id="NF002544">
    <property type="entry name" value="PRK02101.2-1"/>
    <property type="match status" value="1"/>
</dbReference>
<evidence type="ECO:0000256" key="1">
    <source>
        <dbReference type="SAM" id="MobiDB-lite"/>
    </source>
</evidence>
<dbReference type="GO" id="GO:0033194">
    <property type="term" value="P:response to hydroperoxide"/>
    <property type="evidence" value="ECO:0007669"/>
    <property type="project" value="TreeGrafter"/>
</dbReference>
<feature type="region of interest" description="Disordered" evidence="1">
    <location>
        <begin position="1"/>
        <end position="20"/>
    </location>
</feature>
<keyword evidence="3" id="KW-1185">Reference proteome</keyword>
<dbReference type="Pfam" id="PF03883">
    <property type="entry name" value="H2O2_YaaD"/>
    <property type="match status" value="1"/>
</dbReference>
<evidence type="ECO:0000313" key="3">
    <source>
        <dbReference type="Proteomes" id="UP000320876"/>
    </source>
</evidence>
<evidence type="ECO:0000313" key="2">
    <source>
        <dbReference type="EMBL" id="TQJ02244.1"/>
    </source>
</evidence>
<dbReference type="RefSeq" id="WP_141997087.1">
    <property type="nucleotide sequence ID" value="NZ_VFML01000001.1"/>
</dbReference>
<dbReference type="AlphaFoldDB" id="A0A542DGR0"/>
<proteinExistence type="predicted"/>
<accession>A0A542DGR0</accession>
<dbReference type="GO" id="GO:0005829">
    <property type="term" value="C:cytosol"/>
    <property type="evidence" value="ECO:0007669"/>
    <property type="project" value="TreeGrafter"/>
</dbReference>
<name>A0A542DGR0_AMYCI</name>
<organism evidence="2 3">
    <name type="scientific">Amycolatopsis cihanbeyliensis</name>
    <dbReference type="NCBI Taxonomy" id="1128664"/>
    <lineage>
        <taxon>Bacteria</taxon>
        <taxon>Bacillati</taxon>
        <taxon>Actinomycetota</taxon>
        <taxon>Actinomycetes</taxon>
        <taxon>Pseudonocardiales</taxon>
        <taxon>Pseudonocardiaceae</taxon>
        <taxon>Amycolatopsis</taxon>
    </lineage>
</organism>
<dbReference type="PANTHER" id="PTHR30283">
    <property type="entry name" value="PEROXIDE STRESS RESPONSE PROTEIN YAAA"/>
    <property type="match status" value="1"/>
</dbReference>
<comment type="caution">
    <text evidence="2">The sequence shown here is derived from an EMBL/GenBank/DDBJ whole genome shotgun (WGS) entry which is preliminary data.</text>
</comment>
<evidence type="ECO:0008006" key="4">
    <source>
        <dbReference type="Google" id="ProtNLM"/>
    </source>
</evidence>